<accession>A0ABY7VIC6</accession>
<dbReference type="Gene3D" id="3.40.50.300">
    <property type="entry name" value="P-loop containing nucleotide triphosphate hydrolases"/>
    <property type="match status" value="1"/>
</dbReference>
<evidence type="ECO:0000313" key="2">
    <source>
        <dbReference type="EMBL" id="WDE13278.1"/>
    </source>
</evidence>
<dbReference type="RefSeq" id="WP_274053632.1">
    <property type="nucleotide sequence ID" value="NZ_CP059693.1"/>
</dbReference>
<dbReference type="Proteomes" id="UP001215231">
    <property type="component" value="Chromosome"/>
</dbReference>
<sequence length="326" mass="37954">MSARLYNWQLPTDVRIPDFIICGAMKSGTTSIHAILNQHPDIYIPDDEVHFFDMDNLLQHPDFNHFDGKQWSVSSLARDPQQYYAWYRSRFSPAAQHQLLGEDSTTYLASEIAAQRISQQKRETKLIILLRQPSTRAYSQYWHLLRSGRATHSFEDTIRYNPHSILERSLYLTQLQNVYKHIPQEQVKVIVFEDFLADKQAVLMQLCTFLKADYRRLPADALGIHANSGRLPMFPAIELMKNRLFRDGGNQGYHQRFSCDLTAGNTRKITFSKLVNKAHRLVNPLVVKKAPKIHPQTKAFLDDYFYRELQGLNELLGRDILAKWFT</sequence>
<name>A0ABY7VIC6_9GAMM</name>
<dbReference type="PANTHER" id="PTHR10605">
    <property type="entry name" value="HEPARAN SULFATE SULFOTRANSFERASE"/>
    <property type="match status" value="1"/>
</dbReference>
<dbReference type="InterPro" id="IPR037359">
    <property type="entry name" value="NST/OST"/>
</dbReference>
<evidence type="ECO:0000313" key="3">
    <source>
        <dbReference type="Proteomes" id="UP001215231"/>
    </source>
</evidence>
<keyword evidence="3" id="KW-1185">Reference proteome</keyword>
<dbReference type="PANTHER" id="PTHR10605:SF56">
    <property type="entry name" value="BIFUNCTIONAL HEPARAN SULFATE N-DEACETYLASE_N-SULFOTRANSFERASE"/>
    <property type="match status" value="1"/>
</dbReference>
<evidence type="ECO:0000256" key="1">
    <source>
        <dbReference type="ARBA" id="ARBA00022679"/>
    </source>
</evidence>
<proteinExistence type="predicted"/>
<dbReference type="SUPFAM" id="SSF52540">
    <property type="entry name" value="P-loop containing nucleoside triphosphate hydrolases"/>
    <property type="match status" value="1"/>
</dbReference>
<dbReference type="InterPro" id="IPR027417">
    <property type="entry name" value="P-loop_NTPase"/>
</dbReference>
<protein>
    <submittedName>
        <fullName evidence="2">Sulfotransferase</fullName>
    </submittedName>
</protein>
<dbReference type="Pfam" id="PF13469">
    <property type="entry name" value="Sulfotransfer_3"/>
    <property type="match status" value="1"/>
</dbReference>
<organism evidence="2 3">
    <name type="scientific">Thalassomonas haliotis</name>
    <dbReference type="NCBI Taxonomy" id="485448"/>
    <lineage>
        <taxon>Bacteria</taxon>
        <taxon>Pseudomonadati</taxon>
        <taxon>Pseudomonadota</taxon>
        <taxon>Gammaproteobacteria</taxon>
        <taxon>Alteromonadales</taxon>
        <taxon>Colwelliaceae</taxon>
        <taxon>Thalassomonas</taxon>
    </lineage>
</organism>
<gene>
    <name evidence="2" type="ORF">H3N35_07515</name>
</gene>
<reference evidence="2 3" key="1">
    <citation type="journal article" date="2022" name="Mar. Drugs">
        <title>Bioassay-Guided Fractionation Leads to the Detection of Cholic Acid Generated by the Rare Thalassomonas sp.</title>
        <authorList>
            <person name="Pheiffer F."/>
            <person name="Schneider Y.K."/>
            <person name="Hansen E.H."/>
            <person name="Andersen J.H."/>
            <person name="Isaksson J."/>
            <person name="Busche T."/>
            <person name="R C."/>
            <person name="Kalinowski J."/>
            <person name="Zyl L.V."/>
            <person name="Trindade M."/>
        </authorList>
    </citation>
    <scope>NUCLEOTIDE SEQUENCE [LARGE SCALE GENOMIC DNA]</scope>
    <source>
        <strain evidence="2 3">A5K-61T</strain>
    </source>
</reference>
<dbReference type="EMBL" id="CP059693">
    <property type="protein sequence ID" value="WDE13278.1"/>
    <property type="molecule type" value="Genomic_DNA"/>
</dbReference>
<keyword evidence="1" id="KW-0808">Transferase</keyword>